<feature type="transmembrane region" description="Helical" evidence="1">
    <location>
        <begin position="131"/>
        <end position="154"/>
    </location>
</feature>
<comment type="caution">
    <text evidence="2">The sequence shown here is derived from an EMBL/GenBank/DDBJ whole genome shotgun (WGS) entry which is preliminary data.</text>
</comment>
<evidence type="ECO:0000313" key="2">
    <source>
        <dbReference type="EMBL" id="PIR83145.1"/>
    </source>
</evidence>
<dbReference type="Pfam" id="PF07155">
    <property type="entry name" value="ECF-ribofla_trS"/>
    <property type="match status" value="1"/>
</dbReference>
<evidence type="ECO:0000313" key="3">
    <source>
        <dbReference type="Proteomes" id="UP000230179"/>
    </source>
</evidence>
<feature type="transmembrane region" description="Helical" evidence="1">
    <location>
        <begin position="71"/>
        <end position="91"/>
    </location>
</feature>
<proteinExistence type="predicted"/>
<sequence length="179" mass="19637">MQIEFKTGWLKFVIGWATVFLFRLIPFRPPNVEPMLATIMPFSKRYGSVASFLFGFLGIALFDAVTSGWGVWTLVTALTYGALGPVAHLYFKNREATAKNFVIFGVVGTVIYDAITGVAMGPLLFHQSLAIALAGQIPFTLMHLTGAVLFSALLSPEIYRWVVQNDAIAIRVPHSKVVA</sequence>
<organism evidence="2 3">
    <name type="scientific">Candidatus Kaiserbacteria bacterium CG10_big_fil_rev_8_21_14_0_10_56_12</name>
    <dbReference type="NCBI Taxonomy" id="1974611"/>
    <lineage>
        <taxon>Bacteria</taxon>
        <taxon>Candidatus Kaiseribacteriota</taxon>
    </lineage>
</organism>
<protein>
    <recommendedName>
        <fullName evidence="4">Rod shape-determining protein MreD</fullName>
    </recommendedName>
</protein>
<feature type="transmembrane region" description="Helical" evidence="1">
    <location>
        <begin position="6"/>
        <end position="25"/>
    </location>
</feature>
<name>A0A2H0UBJ4_9BACT</name>
<evidence type="ECO:0008006" key="4">
    <source>
        <dbReference type="Google" id="ProtNLM"/>
    </source>
</evidence>
<feature type="transmembrane region" description="Helical" evidence="1">
    <location>
        <begin position="46"/>
        <end position="65"/>
    </location>
</feature>
<dbReference type="EMBL" id="PFBL01000017">
    <property type="protein sequence ID" value="PIR83145.1"/>
    <property type="molecule type" value="Genomic_DNA"/>
</dbReference>
<keyword evidence="1" id="KW-1133">Transmembrane helix</keyword>
<reference evidence="3" key="1">
    <citation type="submission" date="2017-09" db="EMBL/GenBank/DDBJ databases">
        <title>Depth-based differentiation of microbial function through sediment-hosted aquifers and enrichment of novel symbionts in the deep terrestrial subsurface.</title>
        <authorList>
            <person name="Probst A.J."/>
            <person name="Ladd B."/>
            <person name="Jarett J.K."/>
            <person name="Geller-Mcgrath D.E."/>
            <person name="Sieber C.M.K."/>
            <person name="Emerson J.B."/>
            <person name="Anantharaman K."/>
            <person name="Thomas B.C."/>
            <person name="Malmstrom R."/>
            <person name="Stieglmeier M."/>
            <person name="Klingl A."/>
            <person name="Woyke T."/>
            <person name="Ryan C.M."/>
            <person name="Banfield J.F."/>
        </authorList>
    </citation>
    <scope>NUCLEOTIDE SEQUENCE [LARGE SCALE GENOMIC DNA]</scope>
</reference>
<keyword evidence="1" id="KW-0812">Transmembrane</keyword>
<dbReference type="AlphaFoldDB" id="A0A2H0UBJ4"/>
<dbReference type="Proteomes" id="UP000230179">
    <property type="component" value="Unassembled WGS sequence"/>
</dbReference>
<feature type="transmembrane region" description="Helical" evidence="1">
    <location>
        <begin position="103"/>
        <end position="125"/>
    </location>
</feature>
<accession>A0A2H0UBJ4</accession>
<keyword evidence="1" id="KW-0472">Membrane</keyword>
<gene>
    <name evidence="2" type="ORF">COU19_01950</name>
</gene>
<dbReference type="Gene3D" id="1.10.1760.20">
    <property type="match status" value="1"/>
</dbReference>
<evidence type="ECO:0000256" key="1">
    <source>
        <dbReference type="SAM" id="Phobius"/>
    </source>
</evidence>
<dbReference type="InterPro" id="IPR009825">
    <property type="entry name" value="ECF_substrate-spec-like"/>
</dbReference>
<dbReference type="GO" id="GO:0016020">
    <property type="term" value="C:membrane"/>
    <property type="evidence" value="ECO:0007669"/>
    <property type="project" value="InterPro"/>
</dbReference>